<dbReference type="GO" id="GO:0032259">
    <property type="term" value="P:methylation"/>
    <property type="evidence" value="ECO:0007669"/>
    <property type="project" value="UniProtKB-KW"/>
</dbReference>
<dbReference type="NCBIfam" id="TIGR03284">
    <property type="entry name" value="thym_sym"/>
    <property type="match status" value="1"/>
</dbReference>
<dbReference type="EMBL" id="PIUK01000088">
    <property type="protein sequence ID" value="MBY6276553.1"/>
    <property type="molecule type" value="Genomic_DNA"/>
</dbReference>
<dbReference type="SUPFAM" id="SSF55831">
    <property type="entry name" value="Thymidylate synthase/dCMP hydroxymethylase"/>
    <property type="match status" value="1"/>
</dbReference>
<evidence type="ECO:0000256" key="2">
    <source>
        <dbReference type="ARBA" id="ARBA00022490"/>
    </source>
</evidence>
<evidence type="ECO:0000256" key="3">
    <source>
        <dbReference type="ARBA" id="ARBA00022603"/>
    </source>
</evidence>
<sequence length="283" mass="32760">MNIEIQYLELCREILAENEQEIAEGRWTPNRTGMGTVGVFGRMLKHDFKEGFPALTTKKLFFNSVKAELLWFLAGRTDLEFLHERGCHIWDKDAARNGGKLGPIYGKQWRAWEGADGRTYDQIAWVIQQIREIAADPERPHPNSRRLVVSPWNVADLEEMALPPCHGPFQFHVKDGRLHLAVWQRSADLFLGVPFNIASYSLLLHMVAQVTGLAVGTYTHYLNDVHIYRNLLDQVRLQLTREPYPLPRLWLNPEVREIDQFTMDDIQLVDYKHHPPIRGELST</sequence>
<keyword evidence="4 6" id="KW-0808">Transferase</keyword>
<evidence type="ECO:0000256" key="5">
    <source>
        <dbReference type="ARBA" id="ARBA00022727"/>
    </source>
</evidence>
<dbReference type="RefSeq" id="WP_011197231.1">
    <property type="nucleotide sequence ID" value="NZ_JACSIR010000138.1"/>
</dbReference>
<comment type="catalytic activity">
    <reaction evidence="6">
        <text>dUMP + (6R)-5,10-methylene-5,6,7,8-tetrahydrofolate = 7,8-dihydrofolate + dTMP</text>
        <dbReference type="Rhea" id="RHEA:12104"/>
        <dbReference type="ChEBI" id="CHEBI:15636"/>
        <dbReference type="ChEBI" id="CHEBI:57451"/>
        <dbReference type="ChEBI" id="CHEBI:63528"/>
        <dbReference type="ChEBI" id="CHEBI:246422"/>
        <dbReference type="EC" id="2.1.1.45"/>
    </reaction>
</comment>
<feature type="binding site" description="in other chain" evidence="6">
    <location>
        <position position="196"/>
    </location>
    <ligand>
        <name>dUMP</name>
        <dbReference type="ChEBI" id="CHEBI:246422"/>
        <note>ligand shared between dimeric partners</note>
    </ligand>
</feature>
<dbReference type="InterPro" id="IPR023451">
    <property type="entry name" value="Thymidate_synth/dCMP_Mease_dom"/>
</dbReference>
<evidence type="ECO:0000256" key="6">
    <source>
        <dbReference type="HAMAP-Rule" id="MF_00008"/>
    </source>
</evidence>
<dbReference type="SMR" id="A0A953I8S8"/>
<dbReference type="InterPro" id="IPR000398">
    <property type="entry name" value="Thymidylate_synthase"/>
</dbReference>
<dbReference type="CDD" id="cd00351">
    <property type="entry name" value="TS_Pyrimidine_HMase"/>
    <property type="match status" value="1"/>
</dbReference>
<dbReference type="OMA" id="AYGRFWR"/>
<name>A0A953I8S8_SYMTR</name>
<feature type="active site" description="Nucleophile" evidence="6">
    <location>
        <position position="165"/>
    </location>
</feature>
<comment type="function">
    <text evidence="6">Catalyzes the reductive methylation of 2'-deoxyuridine-5'-monophosphate (dUMP) to 2'-deoxythymidine-5'-monophosphate (dTMP) while utilizing 5,10-methylenetetrahydrofolate (mTHF) as the methyl donor and reductant in the reaction, yielding dihydrofolate (DHF) as a by-product. This enzymatic reaction provides an intracellular de novo source of dTMP, an essential precursor for DNA biosynthesis.</text>
</comment>
<keyword evidence="2 6" id="KW-0963">Cytoplasm</keyword>
<dbReference type="AlphaFoldDB" id="A0A953I8S8"/>
<dbReference type="GO" id="GO:0004799">
    <property type="term" value="F:thymidylate synthase activity"/>
    <property type="evidence" value="ECO:0007669"/>
    <property type="project" value="UniProtKB-UniRule"/>
</dbReference>
<dbReference type="InterPro" id="IPR036926">
    <property type="entry name" value="Thymidate_synth/dCMP_Mease_sf"/>
</dbReference>
<comment type="caution">
    <text evidence="6">Lacks conserved residue(s) required for the propagation of feature annotation.</text>
</comment>
<comment type="caution">
    <text evidence="9">The sequence shown here is derived from an EMBL/GenBank/DDBJ whole genome shotgun (WGS) entry which is preliminary data.</text>
</comment>
<feature type="domain" description="Thymidylate synthase/dCMP hydroxymethylase" evidence="8">
    <location>
        <begin position="6"/>
        <end position="282"/>
    </location>
</feature>
<evidence type="ECO:0000313" key="10">
    <source>
        <dbReference type="Proteomes" id="UP000732377"/>
    </source>
</evidence>
<dbReference type="GO" id="GO:0005829">
    <property type="term" value="C:cytosol"/>
    <property type="evidence" value="ECO:0007669"/>
    <property type="project" value="TreeGrafter"/>
</dbReference>
<proteinExistence type="inferred from homology"/>
<evidence type="ECO:0000313" key="9">
    <source>
        <dbReference type="EMBL" id="MBY6276553.1"/>
    </source>
</evidence>
<feature type="binding site" description="in other chain" evidence="6">
    <location>
        <begin position="185"/>
        <end position="188"/>
    </location>
    <ligand>
        <name>dUMP</name>
        <dbReference type="ChEBI" id="CHEBI:246422"/>
        <note>ligand shared between dimeric partners</note>
    </ligand>
</feature>
<keyword evidence="3 6" id="KW-0489">Methyltransferase</keyword>
<dbReference type="Proteomes" id="UP000732377">
    <property type="component" value="Unassembled WGS sequence"/>
</dbReference>
<comment type="subcellular location">
    <subcellularLocation>
        <location evidence="6">Cytoplasm</location>
    </subcellularLocation>
</comment>
<feature type="active site" evidence="7">
    <location>
        <position position="165"/>
    </location>
</feature>
<dbReference type="Pfam" id="PF00303">
    <property type="entry name" value="Thymidylat_synt"/>
    <property type="match status" value="1"/>
</dbReference>
<feature type="binding site" evidence="6">
    <location>
        <begin position="145"/>
        <end position="146"/>
    </location>
    <ligand>
        <name>dUMP</name>
        <dbReference type="ChEBI" id="CHEBI:246422"/>
        <note>ligand shared between dimeric partners</note>
    </ligand>
</feature>
<feature type="binding site" evidence="6">
    <location>
        <position position="282"/>
    </location>
    <ligand>
        <name>(6R)-5,10-methylene-5,6,7,8-tetrahydrofolate</name>
        <dbReference type="ChEBI" id="CHEBI:15636"/>
    </ligand>
</feature>
<evidence type="ECO:0000256" key="1">
    <source>
        <dbReference type="ARBA" id="ARBA00011947"/>
    </source>
</evidence>
<keyword evidence="5 6" id="KW-0545">Nucleotide biosynthesis</keyword>
<accession>A0A953I8S8</accession>
<evidence type="ECO:0000256" key="7">
    <source>
        <dbReference type="PROSITE-ProRule" id="PRU10016"/>
    </source>
</evidence>
<dbReference type="NCBIfam" id="NF002497">
    <property type="entry name" value="PRK01827.1-3"/>
    <property type="match status" value="1"/>
</dbReference>
<dbReference type="GO" id="GO:0006235">
    <property type="term" value="P:dTTP biosynthetic process"/>
    <property type="evidence" value="ECO:0007669"/>
    <property type="project" value="UniProtKB-UniRule"/>
</dbReference>
<feature type="binding site" description="in other chain" evidence="6">
    <location>
        <position position="31"/>
    </location>
    <ligand>
        <name>dUMP</name>
        <dbReference type="ChEBI" id="CHEBI:246422"/>
        <note>ligand shared between dimeric partners</note>
    </ligand>
</feature>
<dbReference type="Gene3D" id="3.30.572.10">
    <property type="entry name" value="Thymidylate synthase/dCMP hydroxymethylase domain"/>
    <property type="match status" value="1"/>
</dbReference>
<dbReference type="PANTHER" id="PTHR11548">
    <property type="entry name" value="THYMIDYLATE SYNTHASE 1"/>
    <property type="match status" value="1"/>
</dbReference>
<reference evidence="9" key="1">
    <citation type="submission" date="2017-11" db="EMBL/GenBank/DDBJ databases">
        <title>Three new genomes from thermophilic consortium.</title>
        <authorList>
            <person name="Quaggio R."/>
            <person name="Amgarten D."/>
            <person name="Setubal J.C."/>
        </authorList>
    </citation>
    <scope>NUCLEOTIDE SEQUENCE</scope>
    <source>
        <strain evidence="9">ZCTH01-B2</strain>
    </source>
</reference>
<organism evidence="9 10">
    <name type="scientific">Symbiobacterium thermophilum</name>
    <dbReference type="NCBI Taxonomy" id="2734"/>
    <lineage>
        <taxon>Bacteria</taxon>
        <taxon>Bacillati</taxon>
        <taxon>Bacillota</taxon>
        <taxon>Clostridia</taxon>
        <taxon>Eubacteriales</taxon>
        <taxon>Symbiobacteriaceae</taxon>
        <taxon>Symbiobacterium</taxon>
    </lineage>
</organism>
<dbReference type="HAMAP" id="MF_00008">
    <property type="entry name" value="Thymidy_synth_bact"/>
    <property type="match status" value="1"/>
</dbReference>
<dbReference type="InterPro" id="IPR020940">
    <property type="entry name" value="Thymidylate_synthase_AS"/>
</dbReference>
<evidence type="ECO:0000259" key="8">
    <source>
        <dbReference type="Pfam" id="PF00303"/>
    </source>
</evidence>
<dbReference type="PROSITE" id="PS00091">
    <property type="entry name" value="THYMIDYLATE_SYNTHASE"/>
    <property type="match status" value="1"/>
</dbReference>
<dbReference type="PANTHER" id="PTHR11548:SF9">
    <property type="entry name" value="THYMIDYLATE SYNTHASE"/>
    <property type="match status" value="1"/>
</dbReference>
<dbReference type="InterPro" id="IPR045097">
    <property type="entry name" value="Thymidate_synth/dCMP_Mease"/>
</dbReference>
<dbReference type="PRINTS" id="PR00108">
    <property type="entry name" value="THYMDSNTHASE"/>
</dbReference>
<comment type="similarity">
    <text evidence="6">Belongs to the thymidylate synthase family. Bacterial-type ThyA subfamily.</text>
</comment>
<evidence type="ECO:0000256" key="4">
    <source>
        <dbReference type="ARBA" id="ARBA00022679"/>
    </source>
</evidence>
<dbReference type="EC" id="2.1.1.45" evidence="1 6"/>
<comment type="pathway">
    <text evidence="6">Pyrimidine metabolism; dTTP biosynthesis.</text>
</comment>
<comment type="subunit">
    <text evidence="6">Homodimer.</text>
</comment>
<gene>
    <name evidence="6" type="primary">thyA</name>
    <name evidence="9" type="ORF">CWE10_10115</name>
</gene>
<feature type="binding site" evidence="6">
    <location>
        <position position="188"/>
    </location>
    <ligand>
        <name>(6R)-5,10-methylene-5,6,7,8-tetrahydrofolate</name>
        <dbReference type="ChEBI" id="CHEBI:15636"/>
    </ligand>
</feature>
<dbReference type="GO" id="GO:0006231">
    <property type="term" value="P:dTMP biosynthetic process"/>
    <property type="evidence" value="ECO:0007669"/>
    <property type="project" value="UniProtKB-UniRule"/>
</dbReference>
<feature type="binding site" description="in other chain" evidence="6">
    <location>
        <begin position="226"/>
        <end position="228"/>
    </location>
    <ligand>
        <name>dUMP</name>
        <dbReference type="ChEBI" id="CHEBI:246422"/>
        <note>ligand shared between dimeric partners</note>
    </ligand>
</feature>
<protein>
    <recommendedName>
        <fullName evidence="1 6">Thymidylate synthase</fullName>
        <shortName evidence="6">TS</shortName>
        <shortName evidence="6">TSase</shortName>
        <ecNumber evidence="1 6">2.1.1.45</ecNumber>
    </recommendedName>
</protein>